<dbReference type="EMBL" id="JAVFKD010000014">
    <property type="protein sequence ID" value="KAK5991139.1"/>
    <property type="molecule type" value="Genomic_DNA"/>
</dbReference>
<accession>A0ABR0SG43</accession>
<dbReference type="Proteomes" id="UP001338125">
    <property type="component" value="Unassembled WGS sequence"/>
</dbReference>
<reference evidence="1 2" key="1">
    <citation type="submission" date="2024-01" db="EMBL/GenBank/DDBJ databases">
        <title>Complete genome of Cladobotryum mycophilum ATHUM6906.</title>
        <authorList>
            <person name="Christinaki A.C."/>
            <person name="Myridakis A.I."/>
            <person name="Kouvelis V.N."/>
        </authorList>
    </citation>
    <scope>NUCLEOTIDE SEQUENCE [LARGE SCALE GENOMIC DNA]</scope>
    <source>
        <strain evidence="1 2">ATHUM6906</strain>
    </source>
</reference>
<comment type="caution">
    <text evidence="1">The sequence shown here is derived from an EMBL/GenBank/DDBJ whole genome shotgun (WGS) entry which is preliminary data.</text>
</comment>
<organism evidence="1 2">
    <name type="scientific">Cladobotryum mycophilum</name>
    <dbReference type="NCBI Taxonomy" id="491253"/>
    <lineage>
        <taxon>Eukaryota</taxon>
        <taxon>Fungi</taxon>
        <taxon>Dikarya</taxon>
        <taxon>Ascomycota</taxon>
        <taxon>Pezizomycotina</taxon>
        <taxon>Sordariomycetes</taxon>
        <taxon>Hypocreomycetidae</taxon>
        <taxon>Hypocreales</taxon>
        <taxon>Hypocreaceae</taxon>
        <taxon>Cladobotryum</taxon>
    </lineage>
</organism>
<keyword evidence="2" id="KW-1185">Reference proteome</keyword>
<sequence>MSHESKRREEHGLGRTVFETPNRAMLAEHAFGGQTGSGQVDQFDIRRRPTWPPMWRMGIRARKRRPEAYGCVRSIDDCMLNPLSVGADGTNPSEDGRAFTQTKGVHSFYGSLPPLIHRLLIIYIAILSSSRGSITLLRYQNTGFSSVFQGIFFEPENEDFWSSTFIATY</sequence>
<evidence type="ECO:0000313" key="2">
    <source>
        <dbReference type="Proteomes" id="UP001338125"/>
    </source>
</evidence>
<gene>
    <name evidence="1" type="ORF">PT974_09417</name>
</gene>
<name>A0ABR0SG43_9HYPO</name>
<protein>
    <submittedName>
        <fullName evidence="1">Uncharacterized protein</fullName>
    </submittedName>
</protein>
<evidence type="ECO:0000313" key="1">
    <source>
        <dbReference type="EMBL" id="KAK5991139.1"/>
    </source>
</evidence>
<proteinExistence type="predicted"/>